<feature type="region of interest" description="Disordered" evidence="13">
    <location>
        <begin position="600"/>
        <end position="660"/>
    </location>
</feature>
<evidence type="ECO:0000256" key="7">
    <source>
        <dbReference type="ARBA" id="ARBA00022801"/>
    </source>
</evidence>
<dbReference type="SMART" id="SM00230">
    <property type="entry name" value="CysPc"/>
    <property type="match status" value="1"/>
</dbReference>
<evidence type="ECO:0000256" key="2">
    <source>
        <dbReference type="ARBA" id="ARBA00022553"/>
    </source>
</evidence>
<feature type="domain" description="RanBP2-type" evidence="14">
    <location>
        <begin position="1"/>
        <end position="35"/>
    </location>
</feature>
<keyword evidence="8 11" id="KW-0788">Thiol protease</keyword>
<reference evidence="16" key="1">
    <citation type="submission" date="2021-12" db="EMBL/GenBank/DDBJ databases">
        <authorList>
            <person name="King R."/>
        </authorList>
    </citation>
    <scope>NUCLEOTIDE SEQUENCE</scope>
</reference>
<feature type="active site" evidence="10 11">
    <location>
        <position position="999"/>
    </location>
</feature>
<evidence type="ECO:0000256" key="9">
    <source>
        <dbReference type="ARBA" id="ARBA00022833"/>
    </source>
</evidence>
<evidence type="ECO:0000256" key="1">
    <source>
        <dbReference type="ARBA" id="ARBA00007623"/>
    </source>
</evidence>
<comment type="similarity">
    <text evidence="1">Belongs to the peptidase C2 family.</text>
</comment>
<dbReference type="Pfam" id="PF00648">
    <property type="entry name" value="Peptidase_C2"/>
    <property type="match status" value="1"/>
</dbReference>
<feature type="domain" description="RanBP2-type" evidence="14">
    <location>
        <begin position="561"/>
        <end position="591"/>
    </location>
</feature>
<evidence type="ECO:0000256" key="10">
    <source>
        <dbReference type="PIRSR" id="PIRSR622684-1"/>
    </source>
</evidence>
<dbReference type="Pfam" id="PF00641">
    <property type="entry name" value="Zn_ribbon_RanBP"/>
    <property type="match status" value="4"/>
</dbReference>
<protein>
    <recommendedName>
        <fullName evidence="18">Calpain-D</fullName>
    </recommendedName>
</protein>
<feature type="domain" description="RanBP2-type" evidence="14">
    <location>
        <begin position="234"/>
        <end position="263"/>
    </location>
</feature>
<feature type="domain" description="RanBP2-type" evidence="14">
    <location>
        <begin position="521"/>
        <end position="550"/>
    </location>
</feature>
<feature type="compositionally biased region" description="Basic residues" evidence="13">
    <location>
        <begin position="607"/>
        <end position="624"/>
    </location>
</feature>
<dbReference type="GO" id="GO:0006508">
    <property type="term" value="P:proteolysis"/>
    <property type="evidence" value="ECO:0007669"/>
    <property type="project" value="UniProtKB-KW"/>
</dbReference>
<dbReference type="OrthoDB" id="424753at2759"/>
<gene>
    <name evidence="16" type="ORF">MELIAE_LOCUS10499</name>
</gene>
<keyword evidence="7 11" id="KW-0378">Hydrolase</keyword>
<dbReference type="SUPFAM" id="SSF54001">
    <property type="entry name" value="Cysteine proteinases"/>
    <property type="match status" value="1"/>
</dbReference>
<keyword evidence="4" id="KW-0479">Metal-binding</keyword>
<dbReference type="EMBL" id="OV121138">
    <property type="protein sequence ID" value="CAH0560807.1"/>
    <property type="molecule type" value="Genomic_DNA"/>
</dbReference>
<keyword evidence="3 11" id="KW-0645">Protease</keyword>
<dbReference type="GO" id="GO:0004198">
    <property type="term" value="F:calcium-dependent cysteine-type endopeptidase activity"/>
    <property type="evidence" value="ECO:0007669"/>
    <property type="project" value="InterPro"/>
</dbReference>
<evidence type="ECO:0000256" key="13">
    <source>
        <dbReference type="SAM" id="MobiDB-lite"/>
    </source>
</evidence>
<dbReference type="InterPro" id="IPR036443">
    <property type="entry name" value="Znf_RanBP2_sf"/>
</dbReference>
<dbReference type="SMART" id="SM00547">
    <property type="entry name" value="ZnF_RBZ"/>
    <property type="match status" value="6"/>
</dbReference>
<feature type="domain" description="RanBP2-type" evidence="14">
    <location>
        <begin position="685"/>
        <end position="715"/>
    </location>
</feature>
<keyword evidence="5" id="KW-0677">Repeat</keyword>
<dbReference type="PANTHER" id="PTHR10183:SF382">
    <property type="entry name" value="CALPAIN-15"/>
    <property type="match status" value="1"/>
</dbReference>
<evidence type="ECO:0000256" key="8">
    <source>
        <dbReference type="ARBA" id="ARBA00022807"/>
    </source>
</evidence>
<feature type="domain" description="Calpain catalytic" evidence="15">
    <location>
        <begin position="750"/>
        <end position="1055"/>
    </location>
</feature>
<evidence type="ECO:0000259" key="14">
    <source>
        <dbReference type="PROSITE" id="PS50199"/>
    </source>
</evidence>
<keyword evidence="9" id="KW-0862">Zinc</keyword>
<evidence type="ECO:0000256" key="6">
    <source>
        <dbReference type="ARBA" id="ARBA00022771"/>
    </source>
</evidence>
<keyword evidence="2" id="KW-0597">Phosphoprotein</keyword>
<keyword evidence="17" id="KW-1185">Reference proteome</keyword>
<dbReference type="InterPro" id="IPR022684">
    <property type="entry name" value="Calpain_cysteine_protease"/>
</dbReference>
<dbReference type="PANTHER" id="PTHR10183">
    <property type="entry name" value="CALPAIN"/>
    <property type="match status" value="1"/>
</dbReference>
<evidence type="ECO:0000313" key="17">
    <source>
        <dbReference type="Proteomes" id="UP001154078"/>
    </source>
</evidence>
<dbReference type="FunFam" id="3.90.70.10:FF:000010">
    <property type="entry name" value="Calpain 15"/>
    <property type="match status" value="1"/>
</dbReference>
<proteinExistence type="inferred from homology"/>
<dbReference type="Gene3D" id="3.90.70.10">
    <property type="entry name" value="Cysteine proteinases"/>
    <property type="match status" value="1"/>
</dbReference>
<dbReference type="InterPro" id="IPR001300">
    <property type="entry name" value="Peptidase_C2_calpain_cat"/>
</dbReference>
<dbReference type="PRINTS" id="PR00704">
    <property type="entry name" value="CALPAIN"/>
</dbReference>
<feature type="active site" evidence="10 11">
    <location>
        <position position="979"/>
    </location>
</feature>
<evidence type="ECO:0000256" key="12">
    <source>
        <dbReference type="PROSITE-ProRule" id="PRU00322"/>
    </source>
</evidence>
<accession>A0A9P0FKR9</accession>
<dbReference type="PROSITE" id="PS50203">
    <property type="entry name" value="CALPAIN_CAT"/>
    <property type="match status" value="1"/>
</dbReference>
<dbReference type="Proteomes" id="UP001154078">
    <property type="component" value="Chromosome 7"/>
</dbReference>
<evidence type="ECO:0000256" key="5">
    <source>
        <dbReference type="ARBA" id="ARBA00022737"/>
    </source>
</evidence>
<dbReference type="Gene3D" id="2.30.30.380">
    <property type="entry name" value="Zn-finger domain of Sec23/24"/>
    <property type="match status" value="2"/>
</dbReference>
<feature type="compositionally biased region" description="Polar residues" evidence="13">
    <location>
        <begin position="1310"/>
        <end position="1322"/>
    </location>
</feature>
<sequence>MGAIASVLQWHCSECNVINPTERTKCIRCGQCRRNKDEAAELSPNKNCTVIKRLKDNTSSATINEIKIPVEKNCSALLLNTFLLLKRSASVGNNDKNPPKHSIVRSSSLPDVSYLCNCEQCELTIKSTSHRCFICDNNLVIMNVARSPCKNCSLPPIEQPVYRNYDFYNCKCEKKSGFISLANIKSYSCLVAQKQGKIDGEMPLNIRTTASGINKDSLVGASSNYMWSVNSAIPTTTWTCKRCTLLNSPNFVVCEACESPYSPDMNSNVSPSVIIKVDNWADNEALKNSHPVSVRPSYRRSFSEISPQNLPNLNRRSLDSDLLHAGALFPKSSASMTDIQVSQQPIMGPRVRSLNANRSANDVSVGDAPAQDTLYTYIGISEPEKARSVNYYENDSVVSTHKKSMEFDAEQHEKIMQALKQSTAAPAPWSFNERRWTCRLCSFAYNHFDSDRCVICRSLRSQPSLNQPCTITVTEDRTISGSSTLPLDRTELQVPIATLDQGLEDDFLLPSDAETSPAEEPPSKWTCKKCTLVNSGRSLTCEACCGSKLRSVSVGADMTLRKGEFWTCSKCTLKNPLGSTVCKVCKKEKVLLEVAVAVPRSPSPRHTGARKHICKNQHSVRHARGGGASTSSTTSHHSRHNGVLNMDREGASSSSSTSSNGGGSACAVAISLPAVFPPVLPPLGLAGQPWQCSLCTFENTKSQIICDMCQRMREDVRTGPPLEPQRLTHEELANKHWNYIVRYCKLKKQSYIDDTFPPKPTSLYYNPAEVKDSHTVKWRRLKEIVVDEDKDLPWAVFRRPQPSDISQGVLGNCWLLSALAVLAEREDLVRAVLVTRDFCQQGVYQVRLCKDGHWTTVLVDDYFPCDRKGHLFYSQAKRKQLWVPLIEKAVAKIHGCYEALVSGRAIEGLATLTGAPCESIPLQASSIPAPAEEELDTDLIWAQLLSSRQAMFLMGASCGGGNMKVDEIEYHSKGLRPRHAYSLLDVRDLEGHRLLKLRNPWGHFVWKGDWSDNSELWTRRLRNDLIPDGSEDGTFWISFQDVLKYFDCIDICKARNGWNEVRLTGILPPLASQKHLSCILLTVLEPTEVDFTLFQEGQRKSEKSQRSQLDLCVVLFKARNGSNIGSLVEHSKRQVRGFVGCNKMLEAGEYIVAPLAFNHWHTGLEDFTLFPRYVLAIHSSKKILEEQISPPDGILADAIISLTLARGQRHEGREGMTAYYLTKGWAGLVVMVENRHENKWIHVKCDCQESYNVVSTRGTLRTVDSVPPLTRQVIIVLTQLEGSGGFSIAHRLTHRLATQHGLHDWGEPGTSHNPELDYQTSGLHGPRLF</sequence>
<dbReference type="InterPro" id="IPR000169">
    <property type="entry name" value="Pept_cys_AS"/>
</dbReference>
<dbReference type="InterPro" id="IPR038765">
    <property type="entry name" value="Papain-like_cys_pep_sf"/>
</dbReference>
<evidence type="ECO:0008006" key="18">
    <source>
        <dbReference type="Google" id="ProtNLM"/>
    </source>
</evidence>
<dbReference type="GO" id="GO:0005737">
    <property type="term" value="C:cytoplasm"/>
    <property type="evidence" value="ECO:0007669"/>
    <property type="project" value="TreeGrafter"/>
</dbReference>
<evidence type="ECO:0000256" key="11">
    <source>
        <dbReference type="PROSITE-ProRule" id="PRU00239"/>
    </source>
</evidence>
<organism evidence="16 17">
    <name type="scientific">Brassicogethes aeneus</name>
    <name type="common">Rape pollen beetle</name>
    <name type="synonym">Meligethes aeneus</name>
    <dbReference type="NCBI Taxonomy" id="1431903"/>
    <lineage>
        <taxon>Eukaryota</taxon>
        <taxon>Metazoa</taxon>
        <taxon>Ecdysozoa</taxon>
        <taxon>Arthropoda</taxon>
        <taxon>Hexapoda</taxon>
        <taxon>Insecta</taxon>
        <taxon>Pterygota</taxon>
        <taxon>Neoptera</taxon>
        <taxon>Endopterygota</taxon>
        <taxon>Coleoptera</taxon>
        <taxon>Polyphaga</taxon>
        <taxon>Cucujiformia</taxon>
        <taxon>Nitidulidae</taxon>
        <taxon>Meligethinae</taxon>
        <taxon>Brassicogethes</taxon>
    </lineage>
</organism>
<dbReference type="PROSITE" id="PS00139">
    <property type="entry name" value="THIOL_PROTEASE_CYS"/>
    <property type="match status" value="1"/>
</dbReference>
<evidence type="ECO:0000256" key="3">
    <source>
        <dbReference type="ARBA" id="ARBA00022670"/>
    </source>
</evidence>
<evidence type="ECO:0000259" key="15">
    <source>
        <dbReference type="PROSITE" id="PS50203"/>
    </source>
</evidence>
<dbReference type="CDD" id="cd00044">
    <property type="entry name" value="CysPc"/>
    <property type="match status" value="1"/>
</dbReference>
<evidence type="ECO:0000256" key="4">
    <source>
        <dbReference type="ARBA" id="ARBA00022723"/>
    </source>
</evidence>
<dbReference type="SUPFAM" id="SSF90209">
    <property type="entry name" value="Ran binding protein zinc finger-like"/>
    <property type="match status" value="2"/>
</dbReference>
<name>A0A9P0FKR9_BRAAE</name>
<evidence type="ECO:0000313" key="16">
    <source>
        <dbReference type="EMBL" id="CAH0560807.1"/>
    </source>
</evidence>
<dbReference type="PROSITE" id="PS01358">
    <property type="entry name" value="ZF_RANBP2_1"/>
    <property type="match status" value="5"/>
</dbReference>
<keyword evidence="6 12" id="KW-0863">Zinc-finger</keyword>
<dbReference type="InterPro" id="IPR001876">
    <property type="entry name" value="Znf_RanBP2"/>
</dbReference>
<dbReference type="PROSITE" id="PS50199">
    <property type="entry name" value="ZF_RANBP2_2"/>
    <property type="match status" value="5"/>
</dbReference>
<dbReference type="GO" id="GO:0008270">
    <property type="term" value="F:zinc ion binding"/>
    <property type="evidence" value="ECO:0007669"/>
    <property type="project" value="UniProtKB-KW"/>
</dbReference>
<feature type="active site" evidence="10 11">
    <location>
        <position position="813"/>
    </location>
</feature>
<feature type="region of interest" description="Disordered" evidence="13">
    <location>
        <begin position="1303"/>
        <end position="1329"/>
    </location>
</feature>